<proteinExistence type="predicted"/>
<evidence type="ECO:0008006" key="4">
    <source>
        <dbReference type="Google" id="ProtNLM"/>
    </source>
</evidence>
<keyword evidence="1" id="KW-1133">Transmembrane helix</keyword>
<evidence type="ECO:0000313" key="2">
    <source>
        <dbReference type="EMBL" id="QJA47423.1"/>
    </source>
</evidence>
<name>A0A6H1ZHM4_9ZZZZ</name>
<keyword evidence="1" id="KW-0812">Transmembrane</keyword>
<evidence type="ECO:0000256" key="1">
    <source>
        <dbReference type="SAM" id="Phobius"/>
    </source>
</evidence>
<sequence>MDTDIIKIIIIVMLGLLFVPLYMYVHEITHKTIYEIYKCKNISMNLLRTKAICPNNDSKLPTAINEIIGYNIVPLLFGIFFYFISKDIMGVNK</sequence>
<protein>
    <recommendedName>
        <fullName evidence="4">Peptidase M50 domain-containing protein</fullName>
    </recommendedName>
</protein>
<dbReference type="EMBL" id="MT144659">
    <property type="protein sequence ID" value="QJH96725.1"/>
    <property type="molecule type" value="Genomic_DNA"/>
</dbReference>
<feature type="transmembrane region" description="Helical" evidence="1">
    <location>
        <begin position="67"/>
        <end position="84"/>
    </location>
</feature>
<accession>A0A6H1ZHM4</accession>
<reference evidence="2" key="1">
    <citation type="submission" date="2020-03" db="EMBL/GenBank/DDBJ databases">
        <title>The deep terrestrial virosphere.</title>
        <authorList>
            <person name="Holmfeldt K."/>
            <person name="Nilsson E."/>
            <person name="Simone D."/>
            <person name="Lopez-Fernandez M."/>
            <person name="Wu X."/>
            <person name="de Brujin I."/>
            <person name="Lundin D."/>
            <person name="Andersson A."/>
            <person name="Bertilsson S."/>
            <person name="Dopson M."/>
        </authorList>
    </citation>
    <scope>NUCLEOTIDE SEQUENCE</scope>
    <source>
        <strain evidence="2">TM448A00666</strain>
        <strain evidence="3">TM448B00795</strain>
    </source>
</reference>
<keyword evidence="1" id="KW-0472">Membrane</keyword>
<dbReference type="EMBL" id="MT144042">
    <property type="protein sequence ID" value="QJA47423.1"/>
    <property type="molecule type" value="Genomic_DNA"/>
</dbReference>
<evidence type="ECO:0000313" key="3">
    <source>
        <dbReference type="EMBL" id="QJH96725.1"/>
    </source>
</evidence>
<gene>
    <name evidence="2" type="ORF">TM448A00666_0027</name>
    <name evidence="3" type="ORF">TM448B00795_0039</name>
</gene>
<feature type="transmembrane region" description="Helical" evidence="1">
    <location>
        <begin position="5"/>
        <end position="25"/>
    </location>
</feature>
<dbReference type="AlphaFoldDB" id="A0A6H1ZHM4"/>
<organism evidence="2">
    <name type="scientific">viral metagenome</name>
    <dbReference type="NCBI Taxonomy" id="1070528"/>
    <lineage>
        <taxon>unclassified sequences</taxon>
        <taxon>metagenomes</taxon>
        <taxon>organismal metagenomes</taxon>
    </lineage>
</organism>